<reference evidence="4 5" key="1">
    <citation type="submission" date="2021-07" db="EMBL/GenBank/DDBJ databases">
        <title>The Aristolochia fimbriata genome: insights into angiosperm evolution, floral development and chemical biosynthesis.</title>
        <authorList>
            <person name="Jiao Y."/>
        </authorList>
    </citation>
    <scope>NUCLEOTIDE SEQUENCE [LARGE SCALE GENOMIC DNA]</scope>
    <source>
        <strain evidence="4">IBCAS-2021</strain>
        <tissue evidence="4">Leaf</tissue>
    </source>
</reference>
<feature type="transmembrane region" description="Helical" evidence="3">
    <location>
        <begin position="41"/>
        <end position="62"/>
    </location>
</feature>
<keyword evidence="1" id="KW-0521">NADP</keyword>
<sequence>MASSTSWYTQSSRGGFSRRLCITDVYQLARPLLKDSGQGSIVFISSIAGSVGLINAAVYGAAKGAINQLAKNLACEWAKDNIRTNSVSVAPSPTETPMAAKYMVDEEMRRGVIARTPLRRTAEPEDVSSVVAFLCMGPLLILLAK</sequence>
<dbReference type="GO" id="GO:0016491">
    <property type="term" value="F:oxidoreductase activity"/>
    <property type="evidence" value="ECO:0007669"/>
    <property type="project" value="UniProtKB-KW"/>
</dbReference>
<dbReference type="Pfam" id="PF13561">
    <property type="entry name" value="adh_short_C2"/>
    <property type="match status" value="1"/>
</dbReference>
<accession>A0AAV7EIT0</accession>
<dbReference type="AlphaFoldDB" id="A0AAV7EIT0"/>
<dbReference type="PROSITE" id="PS00061">
    <property type="entry name" value="ADH_SHORT"/>
    <property type="match status" value="1"/>
</dbReference>
<dbReference type="PANTHER" id="PTHR42898">
    <property type="entry name" value="TROPINONE REDUCTASE"/>
    <property type="match status" value="1"/>
</dbReference>
<evidence type="ECO:0000256" key="1">
    <source>
        <dbReference type="ARBA" id="ARBA00022857"/>
    </source>
</evidence>
<keyword evidence="3" id="KW-0472">Membrane</keyword>
<dbReference type="InterPro" id="IPR020904">
    <property type="entry name" value="Sc_DH/Rdtase_CS"/>
</dbReference>
<dbReference type="EMBL" id="JAINDJ010000004">
    <property type="protein sequence ID" value="KAG9448745.1"/>
    <property type="molecule type" value="Genomic_DNA"/>
</dbReference>
<keyword evidence="2" id="KW-0560">Oxidoreductase</keyword>
<keyword evidence="3" id="KW-0812">Transmembrane</keyword>
<dbReference type="PANTHER" id="PTHR42898:SF6">
    <property type="entry name" value="NADP-DEPENDENT MANNITOL DEHYDROGENASE"/>
    <property type="match status" value="1"/>
</dbReference>
<organism evidence="4 5">
    <name type="scientific">Aristolochia fimbriata</name>
    <name type="common">White veined hardy Dutchman's pipe vine</name>
    <dbReference type="NCBI Taxonomy" id="158543"/>
    <lineage>
        <taxon>Eukaryota</taxon>
        <taxon>Viridiplantae</taxon>
        <taxon>Streptophyta</taxon>
        <taxon>Embryophyta</taxon>
        <taxon>Tracheophyta</taxon>
        <taxon>Spermatophyta</taxon>
        <taxon>Magnoliopsida</taxon>
        <taxon>Magnoliidae</taxon>
        <taxon>Piperales</taxon>
        <taxon>Aristolochiaceae</taxon>
        <taxon>Aristolochia</taxon>
    </lineage>
</organism>
<dbReference type="Gene3D" id="3.40.50.720">
    <property type="entry name" value="NAD(P)-binding Rossmann-like Domain"/>
    <property type="match status" value="1"/>
</dbReference>
<keyword evidence="5" id="KW-1185">Reference proteome</keyword>
<gene>
    <name evidence="4" type="ORF">H6P81_008710</name>
</gene>
<proteinExistence type="predicted"/>
<dbReference type="Proteomes" id="UP000825729">
    <property type="component" value="Unassembled WGS sequence"/>
</dbReference>
<feature type="transmembrane region" description="Helical" evidence="3">
    <location>
        <begin position="127"/>
        <end position="144"/>
    </location>
</feature>
<dbReference type="SUPFAM" id="SSF51735">
    <property type="entry name" value="NAD(P)-binding Rossmann-fold domains"/>
    <property type="match status" value="1"/>
</dbReference>
<dbReference type="InterPro" id="IPR045000">
    <property type="entry name" value="TR"/>
</dbReference>
<evidence type="ECO:0000313" key="4">
    <source>
        <dbReference type="EMBL" id="KAG9448745.1"/>
    </source>
</evidence>
<dbReference type="InterPro" id="IPR002347">
    <property type="entry name" value="SDR_fam"/>
</dbReference>
<keyword evidence="3" id="KW-1133">Transmembrane helix</keyword>
<evidence type="ECO:0000256" key="3">
    <source>
        <dbReference type="SAM" id="Phobius"/>
    </source>
</evidence>
<protein>
    <submittedName>
        <fullName evidence="4">Uncharacterized protein</fullName>
    </submittedName>
</protein>
<name>A0AAV7EIT0_ARIFI</name>
<evidence type="ECO:0000313" key="5">
    <source>
        <dbReference type="Proteomes" id="UP000825729"/>
    </source>
</evidence>
<dbReference type="InterPro" id="IPR036291">
    <property type="entry name" value="NAD(P)-bd_dom_sf"/>
</dbReference>
<dbReference type="PRINTS" id="PR00081">
    <property type="entry name" value="GDHRDH"/>
</dbReference>
<evidence type="ECO:0000256" key="2">
    <source>
        <dbReference type="ARBA" id="ARBA00023002"/>
    </source>
</evidence>
<comment type="caution">
    <text evidence="4">The sequence shown here is derived from an EMBL/GenBank/DDBJ whole genome shotgun (WGS) entry which is preliminary data.</text>
</comment>